<evidence type="ECO:0000313" key="1">
    <source>
        <dbReference type="EMBL" id="KAJ1372161.1"/>
    </source>
</evidence>
<gene>
    <name evidence="1" type="ORF">KIN20_034242</name>
</gene>
<dbReference type="EMBL" id="JAHQIW010007099">
    <property type="protein sequence ID" value="KAJ1372161.1"/>
    <property type="molecule type" value="Genomic_DNA"/>
</dbReference>
<sequence>MAMYALLRNKPTPTEADINEALQVTWDRTATWSKRFVRLASSPNLVEGLISSFRSHPHTTSMKIPRGRTLRCTITKFVTIRLADLSEASEALTLGFALGKNNDTQPKDGSNDSDVCNGDVKCNGMVVDKNYRQKKIKLVDLSHEASYDPSQEIIFPPEIQTKSLHLSSFAYDQHETKWYQPTSYRLLHNVEF</sequence>
<dbReference type="AlphaFoldDB" id="A0AAD5RA26"/>
<comment type="caution">
    <text evidence="1">The sequence shown here is derived from an EMBL/GenBank/DDBJ whole genome shotgun (WGS) entry which is preliminary data.</text>
</comment>
<dbReference type="Proteomes" id="UP001196413">
    <property type="component" value="Unassembled WGS sequence"/>
</dbReference>
<keyword evidence="2" id="KW-1185">Reference proteome</keyword>
<evidence type="ECO:0000313" key="2">
    <source>
        <dbReference type="Proteomes" id="UP001196413"/>
    </source>
</evidence>
<protein>
    <submittedName>
        <fullName evidence="1">Uncharacterized protein</fullName>
    </submittedName>
</protein>
<name>A0AAD5RA26_PARTN</name>
<proteinExistence type="predicted"/>
<organism evidence="1 2">
    <name type="scientific">Parelaphostrongylus tenuis</name>
    <name type="common">Meningeal worm</name>
    <dbReference type="NCBI Taxonomy" id="148309"/>
    <lineage>
        <taxon>Eukaryota</taxon>
        <taxon>Metazoa</taxon>
        <taxon>Ecdysozoa</taxon>
        <taxon>Nematoda</taxon>
        <taxon>Chromadorea</taxon>
        <taxon>Rhabditida</taxon>
        <taxon>Rhabditina</taxon>
        <taxon>Rhabditomorpha</taxon>
        <taxon>Strongyloidea</taxon>
        <taxon>Metastrongylidae</taxon>
        <taxon>Parelaphostrongylus</taxon>
    </lineage>
</organism>
<dbReference type="Gene3D" id="1.10.150.120">
    <property type="entry name" value="[2Fe-2S]-binding domain"/>
    <property type="match status" value="1"/>
</dbReference>
<accession>A0AAD5RA26</accession>
<reference evidence="1" key="1">
    <citation type="submission" date="2021-06" db="EMBL/GenBank/DDBJ databases">
        <title>Parelaphostrongylus tenuis whole genome reference sequence.</title>
        <authorList>
            <person name="Garwood T.J."/>
            <person name="Larsen P.A."/>
            <person name="Fountain-Jones N.M."/>
            <person name="Garbe J.R."/>
            <person name="Macchietto M.G."/>
            <person name="Kania S.A."/>
            <person name="Gerhold R.W."/>
            <person name="Richards J.E."/>
            <person name="Wolf T.M."/>
        </authorList>
    </citation>
    <scope>NUCLEOTIDE SEQUENCE</scope>
    <source>
        <strain evidence="1">MNPRO001-30</strain>
        <tissue evidence="1">Meninges</tissue>
    </source>
</reference>